<dbReference type="InterPro" id="IPR005654">
    <property type="entry name" value="ATPase_AFG1-like"/>
</dbReference>
<keyword evidence="1" id="KW-0547">Nucleotide-binding</keyword>
<dbReference type="InterPro" id="IPR027417">
    <property type="entry name" value="P-loop_NTPase"/>
</dbReference>
<sequence>MQPSILDRYQGLVDLGEIEHDPAQEDIAGRLDALGHQLAVYRLALKSSALGWLFARKAVAPPRGLYVWGEVGRGKTMLMDLFFEAAPQVTKRRVHFHAFMQDVHARIHDWRQKKKHGEVKGDEPVVPVADALADEAVLLCFDEFHVTDIADAMILGRLFSRLFARGVVVVATSNVPPERLYENGLNRALFVPFLGLLAERMEVAQLASRTDFRMEKLGGVKVWHVPADDSARHALESAWRRIAGETGGAPACLRLLGRELKVPKAARGAARFGFHELCEVPLGPADYLAIAEGFHTVIVDGVPQMDEATRNEARRFITLIDTLYDNRVKLLVSAAAEPDALWTGSDGYESFAFARTASRLMEMRSADYMALPHGRPDSAASGDATGLVET</sequence>
<dbReference type="OrthoDB" id="9774491at2"/>
<protein>
    <submittedName>
        <fullName evidence="3">ATPase component BioM of energizing module of biotin ECF transporter</fullName>
    </submittedName>
</protein>
<proteinExistence type="predicted"/>
<evidence type="ECO:0000256" key="1">
    <source>
        <dbReference type="ARBA" id="ARBA00022741"/>
    </source>
</evidence>
<evidence type="ECO:0000256" key="2">
    <source>
        <dbReference type="ARBA" id="ARBA00022840"/>
    </source>
</evidence>
<dbReference type="PANTHER" id="PTHR12169">
    <property type="entry name" value="ATPASE N2B"/>
    <property type="match status" value="1"/>
</dbReference>
<dbReference type="KEGG" id="bvr:BVIR_2650"/>
<dbReference type="Proteomes" id="UP000065734">
    <property type="component" value="Chromosome I"/>
</dbReference>
<name>A0A0H5BEW6_BLAVI</name>
<dbReference type="GO" id="GO:0016887">
    <property type="term" value="F:ATP hydrolysis activity"/>
    <property type="evidence" value="ECO:0007669"/>
    <property type="project" value="InterPro"/>
</dbReference>
<dbReference type="NCBIfam" id="NF040713">
    <property type="entry name" value="ZapE"/>
    <property type="match status" value="1"/>
</dbReference>
<reference evidence="5" key="3">
    <citation type="journal article" date="2016" name="Genome Announc.">
        <title>Revised genome sequence of the purple photosynthetic bacterium Blastochloris viridis.</title>
        <authorList>
            <person name="Liu L.N."/>
            <person name="Faulkner M."/>
            <person name="Liu X."/>
            <person name="Huang F."/>
            <person name="Darby A.C."/>
            <person name="Hall N."/>
        </authorList>
    </citation>
    <scope>NUCLEOTIDE SEQUENCE [LARGE SCALE GENOMIC DNA]</scope>
    <source>
        <strain evidence="5">ATCC 19567 / DSM 133 / F</strain>
    </source>
</reference>
<dbReference type="Pfam" id="PF03969">
    <property type="entry name" value="AFG1_ATPase"/>
    <property type="match status" value="1"/>
</dbReference>
<dbReference type="Gene3D" id="3.40.50.300">
    <property type="entry name" value="P-loop containing nucleotide triphosphate hydrolases"/>
    <property type="match status" value="1"/>
</dbReference>
<dbReference type="PANTHER" id="PTHR12169:SF6">
    <property type="entry name" value="AFG1-LIKE ATPASE"/>
    <property type="match status" value="1"/>
</dbReference>
<evidence type="ECO:0000313" key="5">
    <source>
        <dbReference type="Proteomes" id="UP000065734"/>
    </source>
</evidence>
<evidence type="ECO:0000313" key="4">
    <source>
        <dbReference type="EMBL" id="CUU43077.1"/>
    </source>
</evidence>
<dbReference type="EMBL" id="AP014854">
    <property type="protein sequence ID" value="BAR99644.1"/>
    <property type="molecule type" value="Genomic_DNA"/>
</dbReference>
<dbReference type="EMBL" id="LN907867">
    <property type="protein sequence ID" value="CUU43077.1"/>
    <property type="molecule type" value="Genomic_DNA"/>
</dbReference>
<gene>
    <name evidence="4" type="primary">yhcM</name>
    <name evidence="3" type="ORF">BV133_2051</name>
    <name evidence="4" type="ORF">BVIRIDIS_20940</name>
</gene>
<keyword evidence="5" id="KW-1185">Reference proteome</keyword>
<dbReference type="GO" id="GO:0005737">
    <property type="term" value="C:cytoplasm"/>
    <property type="evidence" value="ECO:0007669"/>
    <property type="project" value="TreeGrafter"/>
</dbReference>
<reference evidence="3" key="1">
    <citation type="journal article" date="2015" name="Genome Announc.">
        <title>Complete Genome Sequence of the Bacteriochlorophyll b-Producing Photosynthetic Bacterium Blastochloris viridis.</title>
        <authorList>
            <person name="Tsukatani Y."/>
            <person name="Hirose Y."/>
            <person name="Harada J."/>
            <person name="Misawa N."/>
            <person name="Mori K."/>
            <person name="Inoue K."/>
            <person name="Tamiaki H."/>
        </authorList>
    </citation>
    <scope>NUCLEOTIDE SEQUENCE [LARGE SCALE GENOMIC DNA]</scope>
    <source>
        <strain evidence="3">DSM 133</strain>
    </source>
</reference>
<reference evidence="4" key="2">
    <citation type="submission" date="2015-11" db="EMBL/GenBank/DDBJ databases">
        <authorList>
            <person name="Zhang Y."/>
            <person name="Guo Z."/>
        </authorList>
    </citation>
    <scope>NUCLEOTIDE SEQUENCE</scope>
    <source>
        <strain evidence="4">1</strain>
    </source>
</reference>
<organism evidence="4 5">
    <name type="scientific">Blastochloris viridis</name>
    <name type="common">Rhodopseudomonas viridis</name>
    <dbReference type="NCBI Taxonomy" id="1079"/>
    <lineage>
        <taxon>Bacteria</taxon>
        <taxon>Pseudomonadati</taxon>
        <taxon>Pseudomonadota</taxon>
        <taxon>Alphaproteobacteria</taxon>
        <taxon>Hyphomicrobiales</taxon>
        <taxon>Blastochloridaceae</taxon>
        <taxon>Blastochloris</taxon>
    </lineage>
</organism>
<dbReference type="GO" id="GO:0005524">
    <property type="term" value="F:ATP binding"/>
    <property type="evidence" value="ECO:0007669"/>
    <property type="project" value="UniProtKB-KW"/>
</dbReference>
<dbReference type="SUPFAM" id="SSF52540">
    <property type="entry name" value="P-loop containing nucleoside triphosphate hydrolases"/>
    <property type="match status" value="1"/>
</dbReference>
<dbReference type="PATRIC" id="fig|1079.6.peg.2777"/>
<keyword evidence="2" id="KW-0067">ATP-binding</keyword>
<dbReference type="RefSeq" id="WP_055038027.1">
    <property type="nucleotide sequence ID" value="NZ_AP014854.2"/>
</dbReference>
<dbReference type="STRING" id="1079.BVIR_2650"/>
<accession>A0A0H5BEW6</accession>
<dbReference type="AlphaFoldDB" id="A0A0H5BEW6"/>
<evidence type="ECO:0000313" key="3">
    <source>
        <dbReference type="EMBL" id="BAR99644.1"/>
    </source>
</evidence>